<organism evidence="15 16">
    <name type="scientific">Cryptococcus amylolentus CBS 6273</name>
    <dbReference type="NCBI Taxonomy" id="1296118"/>
    <lineage>
        <taxon>Eukaryota</taxon>
        <taxon>Fungi</taxon>
        <taxon>Dikarya</taxon>
        <taxon>Basidiomycota</taxon>
        <taxon>Agaricomycotina</taxon>
        <taxon>Tremellomycetes</taxon>
        <taxon>Tremellales</taxon>
        <taxon>Cryptococcaceae</taxon>
        <taxon>Cryptococcus</taxon>
    </lineage>
</organism>
<dbReference type="InterPro" id="IPR004843">
    <property type="entry name" value="Calcineurin-like_PHP"/>
</dbReference>
<feature type="compositionally biased region" description="Acidic residues" evidence="13">
    <location>
        <begin position="353"/>
        <end position="365"/>
    </location>
</feature>
<comment type="cofactor">
    <cofactor evidence="1">
        <name>Mn(2+)</name>
        <dbReference type="ChEBI" id="CHEBI:29035"/>
    </cofactor>
</comment>
<name>A0A1E3JB10_9TREE</name>
<evidence type="ECO:0000313" key="15">
    <source>
        <dbReference type="EMBL" id="ODN98060.1"/>
    </source>
</evidence>
<feature type="region of interest" description="Disordered" evidence="13">
    <location>
        <begin position="331"/>
        <end position="377"/>
    </location>
</feature>
<keyword evidence="12" id="KW-0539">Nucleus</keyword>
<dbReference type="InterPro" id="IPR041816">
    <property type="entry name" value="Dbr1_N"/>
</dbReference>
<dbReference type="Pfam" id="PF00149">
    <property type="entry name" value="Metallophos"/>
    <property type="match status" value="1"/>
</dbReference>
<evidence type="ECO:0000256" key="5">
    <source>
        <dbReference type="ARBA" id="ARBA00006045"/>
    </source>
</evidence>
<evidence type="ECO:0000259" key="14">
    <source>
        <dbReference type="SMART" id="SM01124"/>
    </source>
</evidence>
<protein>
    <recommendedName>
        <fullName evidence="14">Lariat debranching enzyme C-terminal domain-containing protein</fullName>
    </recommendedName>
</protein>
<dbReference type="GO" id="GO:0046872">
    <property type="term" value="F:metal ion binding"/>
    <property type="evidence" value="ECO:0007669"/>
    <property type="project" value="UniProtKB-KW"/>
</dbReference>
<proteinExistence type="inferred from homology"/>
<evidence type="ECO:0000256" key="7">
    <source>
        <dbReference type="ARBA" id="ARBA00022723"/>
    </source>
</evidence>
<keyword evidence="9" id="KW-0862">Zinc</keyword>
<evidence type="ECO:0000256" key="11">
    <source>
        <dbReference type="ARBA" id="ARBA00023211"/>
    </source>
</evidence>
<keyword evidence="7" id="KW-0479">Metal-binding</keyword>
<keyword evidence="11" id="KW-0464">Manganese</keyword>
<reference evidence="15 16" key="1">
    <citation type="submission" date="2016-06" db="EMBL/GenBank/DDBJ databases">
        <title>Evolution of pathogenesis and genome organization in the Tremellales.</title>
        <authorList>
            <person name="Cuomo C."/>
            <person name="Litvintseva A."/>
            <person name="Heitman J."/>
            <person name="Chen Y."/>
            <person name="Sun S."/>
            <person name="Springer D."/>
            <person name="Dromer F."/>
            <person name="Young S."/>
            <person name="Zeng Q."/>
            <person name="Chapman S."/>
            <person name="Gujja S."/>
            <person name="Saif S."/>
            <person name="Birren B."/>
        </authorList>
    </citation>
    <scope>NUCLEOTIDE SEQUENCE [LARGE SCALE GENOMIC DNA]</scope>
    <source>
        <strain evidence="15 16">CBS 6273</strain>
    </source>
</reference>
<dbReference type="InterPro" id="IPR029052">
    <property type="entry name" value="Metallo-depent_PP-like"/>
</dbReference>
<dbReference type="GO" id="GO:0005634">
    <property type="term" value="C:nucleus"/>
    <property type="evidence" value="ECO:0007669"/>
    <property type="project" value="UniProtKB-SubCell"/>
</dbReference>
<evidence type="ECO:0000256" key="6">
    <source>
        <dbReference type="ARBA" id="ARBA00022664"/>
    </source>
</evidence>
<evidence type="ECO:0000256" key="8">
    <source>
        <dbReference type="ARBA" id="ARBA00022801"/>
    </source>
</evidence>
<dbReference type="GO" id="GO:0000398">
    <property type="term" value="P:mRNA splicing, via spliceosome"/>
    <property type="evidence" value="ECO:0007669"/>
    <property type="project" value="TreeGrafter"/>
</dbReference>
<evidence type="ECO:0000256" key="10">
    <source>
        <dbReference type="ARBA" id="ARBA00023004"/>
    </source>
</evidence>
<dbReference type="GO" id="GO:0008419">
    <property type="term" value="F:RNA lariat debranching enzyme activity"/>
    <property type="evidence" value="ECO:0007669"/>
    <property type="project" value="TreeGrafter"/>
</dbReference>
<gene>
    <name evidence="15" type="ORF">I350_07702</name>
</gene>
<evidence type="ECO:0000256" key="4">
    <source>
        <dbReference type="ARBA" id="ARBA00004123"/>
    </source>
</evidence>
<keyword evidence="8" id="KW-0378">Hydrolase</keyword>
<evidence type="ECO:0000256" key="3">
    <source>
        <dbReference type="ARBA" id="ARBA00001954"/>
    </source>
</evidence>
<comment type="cofactor">
    <cofactor evidence="3">
        <name>Fe(2+)</name>
        <dbReference type="ChEBI" id="CHEBI:29033"/>
    </cofactor>
</comment>
<evidence type="ECO:0000256" key="12">
    <source>
        <dbReference type="ARBA" id="ARBA00023242"/>
    </source>
</evidence>
<comment type="similarity">
    <text evidence="5">Belongs to the lariat debranching enzyme family.</text>
</comment>
<dbReference type="InterPro" id="IPR007708">
    <property type="entry name" value="DBR1_C"/>
</dbReference>
<evidence type="ECO:0000256" key="13">
    <source>
        <dbReference type="SAM" id="MobiDB-lite"/>
    </source>
</evidence>
<dbReference type="PANTHER" id="PTHR12849:SF0">
    <property type="entry name" value="LARIAT DEBRANCHING ENZYME"/>
    <property type="match status" value="1"/>
</dbReference>
<keyword evidence="6" id="KW-0507">mRNA processing</keyword>
<accession>A0A1E3JB10</accession>
<dbReference type="CDD" id="cd00844">
    <property type="entry name" value="MPP_Dbr1_N"/>
    <property type="match status" value="1"/>
</dbReference>
<dbReference type="PANTHER" id="PTHR12849">
    <property type="entry name" value="RNA LARIAT DEBRANCHING ENZYME"/>
    <property type="match status" value="1"/>
</dbReference>
<dbReference type="EMBL" id="MEKH01000013">
    <property type="protein sequence ID" value="ODN98060.1"/>
    <property type="molecule type" value="Genomic_DNA"/>
</dbReference>
<evidence type="ECO:0000256" key="9">
    <source>
        <dbReference type="ARBA" id="ARBA00022833"/>
    </source>
</evidence>
<evidence type="ECO:0000256" key="2">
    <source>
        <dbReference type="ARBA" id="ARBA00001947"/>
    </source>
</evidence>
<evidence type="ECO:0000313" key="16">
    <source>
        <dbReference type="Proteomes" id="UP000095149"/>
    </source>
</evidence>
<keyword evidence="10" id="KW-0408">Iron</keyword>
<dbReference type="Pfam" id="PF05011">
    <property type="entry name" value="DBR1"/>
    <property type="match status" value="1"/>
</dbReference>
<comment type="cofactor">
    <cofactor evidence="2">
        <name>Zn(2+)</name>
        <dbReference type="ChEBI" id="CHEBI:29105"/>
    </cofactor>
</comment>
<dbReference type="SUPFAM" id="SSF56300">
    <property type="entry name" value="Metallo-dependent phosphatases"/>
    <property type="match status" value="1"/>
</dbReference>
<comment type="subcellular location">
    <subcellularLocation>
        <location evidence="4">Nucleus</location>
    </subcellularLocation>
</comment>
<evidence type="ECO:0000256" key="1">
    <source>
        <dbReference type="ARBA" id="ARBA00001936"/>
    </source>
</evidence>
<comment type="caution">
    <text evidence="15">The sequence shown here is derived from an EMBL/GenBank/DDBJ whole genome shotgun (WGS) entry which is preliminary data.</text>
</comment>
<dbReference type="OrthoDB" id="407609at2759"/>
<dbReference type="SMART" id="SM01124">
    <property type="entry name" value="DBR1"/>
    <property type="match status" value="1"/>
</dbReference>
<sequence>MQIAIQGCSHGSLAEIYDTVEQYTTTTGNQIDLLLLCGDFQALRSVHDFPSLAVPDKFKQLGTFQQYYSGQRVAPVLTIVIGGNHEASNYMWELYHGGWLAPSIYYMGAAGSVYVNGLRIVGASGIYKSFDYTKGKCHHERVPYDSKSLRTVYHIREYDVEKLMRLTPSPNTIVMSHDWPTTIAHHGDKQALLRRKPFFAEEASTSILLGSPPLLKLLNQFQPAYWFAAHLHVKFAALYQHNFPSHSQDLIAQNQSVHNPDEILIEDDEPLVEAGKAGNPDEIQIDDDEEMGDGAKGNPDEIVMDDGEFEDLPATGGGVKERVNPDEILVDDDEFDTPTAAPRGVSQKPAGENPDEIVLDDEIDDPPAPLAPANGSIPAPAPAAHTAVPLSVLASEPIRPSTTLMEPIDESADLLAAARAEGDGSTAAGTIAPSPDDAIAERLRKEAEEEQQRWSELAKNAPGGQGVPGSTKFLALDKCGPNKRHMQFMEIPDPDPNPSYPPRLTYDPEWLAITRALHPYLPLEYHATRPPPPHILGQIIEDERIRIREEGLLVPPIPKEGEEEEGELVWEKGKIDVGRVQRFWWTAPPQGEPGGSATAWYTNPQTLSFCGMLGLENKINPAPPVPPAPAQ</sequence>
<feature type="domain" description="Lariat debranching enzyme C-terminal" evidence="14">
    <location>
        <begin position="461"/>
        <end position="619"/>
    </location>
</feature>
<dbReference type="Proteomes" id="UP000095149">
    <property type="component" value="Unassembled WGS sequence"/>
</dbReference>
<dbReference type="AlphaFoldDB" id="A0A1E3JB10"/>